<organism evidence="1 2">
    <name type="scientific">Ramlibacter lithotrophicus</name>
    <dbReference type="NCBI Taxonomy" id="2606681"/>
    <lineage>
        <taxon>Bacteria</taxon>
        <taxon>Pseudomonadati</taxon>
        <taxon>Pseudomonadota</taxon>
        <taxon>Betaproteobacteria</taxon>
        <taxon>Burkholderiales</taxon>
        <taxon>Comamonadaceae</taxon>
        <taxon>Ramlibacter</taxon>
    </lineage>
</organism>
<dbReference type="AlphaFoldDB" id="A0A7X6I817"/>
<protein>
    <submittedName>
        <fullName evidence="1">Uncharacterized protein</fullName>
    </submittedName>
</protein>
<comment type="caution">
    <text evidence="1">The sequence shown here is derived from an EMBL/GenBank/DDBJ whole genome shotgun (WGS) entry which is preliminary data.</text>
</comment>
<accession>A0A7X6I817</accession>
<dbReference type="EMBL" id="VTOX01000008">
    <property type="protein sequence ID" value="NKE67900.1"/>
    <property type="molecule type" value="Genomic_DNA"/>
</dbReference>
<dbReference type="RefSeq" id="WP_168109033.1">
    <property type="nucleotide sequence ID" value="NZ_VTOX01000008.1"/>
</dbReference>
<sequence length="100" mass="11021">MATIFTREVTFRSMADAARGASLVAQVVKYYKEAVGVDIQVQRAISGSPLRVRYVAQLDSLDKWRVDSATVAQDPAFQKLLGEMAPLVDASRTCDELWAV</sequence>
<reference evidence="1 2" key="1">
    <citation type="journal article" date="2020" name="Nature">
        <title>Bacterial chemolithoautotrophy via manganese oxidation.</title>
        <authorList>
            <person name="Yu H."/>
            <person name="Leadbetter J.R."/>
        </authorList>
    </citation>
    <scope>NUCLEOTIDE SEQUENCE [LARGE SCALE GENOMIC DNA]</scope>
    <source>
        <strain evidence="1 2">RBP-1</strain>
    </source>
</reference>
<proteinExistence type="predicted"/>
<dbReference type="Proteomes" id="UP000521868">
    <property type="component" value="Unassembled WGS sequence"/>
</dbReference>
<evidence type="ECO:0000313" key="1">
    <source>
        <dbReference type="EMBL" id="NKE67900.1"/>
    </source>
</evidence>
<evidence type="ECO:0000313" key="2">
    <source>
        <dbReference type="Proteomes" id="UP000521868"/>
    </source>
</evidence>
<keyword evidence="2" id="KW-1185">Reference proteome</keyword>
<gene>
    <name evidence="1" type="ORF">RAMLITH_18930</name>
</gene>
<name>A0A7X6I817_9BURK</name>